<proteinExistence type="predicted"/>
<evidence type="ECO:0000313" key="2">
    <source>
        <dbReference type="EMBL" id="CBY11144.1"/>
    </source>
</evidence>
<evidence type="ECO:0000313" key="3">
    <source>
        <dbReference type="Proteomes" id="UP000001307"/>
    </source>
</evidence>
<dbReference type="Proteomes" id="UP000001307">
    <property type="component" value="Unassembled WGS sequence"/>
</dbReference>
<reference evidence="2" key="1">
    <citation type="journal article" date="2010" name="Science">
        <title>Plasticity of animal genome architecture unmasked by rapid evolution of a pelagic tunicate.</title>
        <authorList>
            <person name="Denoeud F."/>
            <person name="Henriet S."/>
            <person name="Mungpakdee S."/>
            <person name="Aury J.M."/>
            <person name="Da Silva C."/>
            <person name="Brinkmann H."/>
            <person name="Mikhaleva J."/>
            <person name="Olsen L.C."/>
            <person name="Jubin C."/>
            <person name="Canestro C."/>
            <person name="Bouquet J.M."/>
            <person name="Danks G."/>
            <person name="Poulain J."/>
            <person name="Campsteijn C."/>
            <person name="Adamski M."/>
            <person name="Cross I."/>
            <person name="Yadetie F."/>
            <person name="Muffato M."/>
            <person name="Louis A."/>
            <person name="Butcher S."/>
            <person name="Tsagkogeorga G."/>
            <person name="Konrad A."/>
            <person name="Singh S."/>
            <person name="Jensen M.F."/>
            <person name="Cong E.H."/>
            <person name="Eikeseth-Otteraa H."/>
            <person name="Noel B."/>
            <person name="Anthouard V."/>
            <person name="Porcel B.M."/>
            <person name="Kachouri-Lafond R."/>
            <person name="Nishino A."/>
            <person name="Ugolini M."/>
            <person name="Chourrout P."/>
            <person name="Nishida H."/>
            <person name="Aasland R."/>
            <person name="Huzurbazar S."/>
            <person name="Westhof E."/>
            <person name="Delsuc F."/>
            <person name="Lehrach H."/>
            <person name="Reinhardt R."/>
            <person name="Weissenbach J."/>
            <person name="Roy S.W."/>
            <person name="Artiguenave F."/>
            <person name="Postlethwait J.H."/>
            <person name="Manak J.R."/>
            <person name="Thompson E.M."/>
            <person name="Jaillon O."/>
            <person name="Du Pasquier L."/>
            <person name="Boudinot P."/>
            <person name="Liberles D.A."/>
            <person name="Volff J.N."/>
            <person name="Philippe H."/>
            <person name="Lenhard B."/>
            <person name="Roest Crollius H."/>
            <person name="Wincker P."/>
            <person name="Chourrout D."/>
        </authorList>
    </citation>
    <scope>NUCLEOTIDE SEQUENCE [LARGE SCALE GENOMIC DNA]</scope>
</reference>
<dbReference type="OrthoDB" id="10430381at2759"/>
<feature type="compositionally biased region" description="Low complexity" evidence="1">
    <location>
        <begin position="108"/>
        <end position="139"/>
    </location>
</feature>
<name>E4XMD7_OIKDI</name>
<gene>
    <name evidence="2" type="ORF">GSOID_T00015326001</name>
</gene>
<sequence>MKKILASSLTKNEPSSQPEKFKVHIISKQCSNDDDFFCKDGEKCGEWKCPIARSEFSQCVLELSRPELAHFNLNQKVKRSCQCHSNTMGFRLFTGCKWKSDDFEPRTTTRTTTTTSITTTSTTTSTTITTTTRSTPKSTTEGESYPYLLFDLEMEEFEEIEEDDKMPQISSDHDEIFIDEFSRCGREIPALARLTCNMFSSSRVCSVTCPNIFETNNCECQNGHCFWELPFNRACFERQKELSIFEIRGAAHPEMREKPSFPVFDAPSKTTEDGVYVQAFDLFQQMQRMMYESGYFNIFVN</sequence>
<dbReference type="AlphaFoldDB" id="E4XMD7"/>
<dbReference type="EMBL" id="FN653076">
    <property type="protein sequence ID" value="CBY11144.1"/>
    <property type="molecule type" value="Genomic_DNA"/>
</dbReference>
<protein>
    <submittedName>
        <fullName evidence="2">Uncharacterized protein</fullName>
    </submittedName>
</protein>
<evidence type="ECO:0000256" key="1">
    <source>
        <dbReference type="SAM" id="MobiDB-lite"/>
    </source>
</evidence>
<dbReference type="InParanoid" id="E4XMD7"/>
<feature type="region of interest" description="Disordered" evidence="1">
    <location>
        <begin position="107"/>
        <end position="141"/>
    </location>
</feature>
<accession>E4XMD7</accession>
<organism evidence="2">
    <name type="scientific">Oikopleura dioica</name>
    <name type="common">Tunicate</name>
    <dbReference type="NCBI Taxonomy" id="34765"/>
    <lineage>
        <taxon>Eukaryota</taxon>
        <taxon>Metazoa</taxon>
        <taxon>Chordata</taxon>
        <taxon>Tunicata</taxon>
        <taxon>Appendicularia</taxon>
        <taxon>Copelata</taxon>
        <taxon>Oikopleuridae</taxon>
        <taxon>Oikopleura</taxon>
    </lineage>
</organism>
<keyword evidence="3" id="KW-1185">Reference proteome</keyword>